<proteinExistence type="inferred from homology"/>
<dbReference type="FunFam" id="3.20.20.10:FF:000002">
    <property type="entry name" value="Alanine racemase"/>
    <property type="match status" value="1"/>
</dbReference>
<keyword evidence="9 13" id="KW-0413">Isomerase</keyword>
<dbReference type="SUPFAM" id="SSF51419">
    <property type="entry name" value="PLP-binding barrel"/>
    <property type="match status" value="1"/>
</dbReference>
<dbReference type="AlphaFoldDB" id="A0A4D7CV60"/>
<dbReference type="PROSITE" id="PS00395">
    <property type="entry name" value="ALANINE_RACEMASE"/>
    <property type="match status" value="1"/>
</dbReference>
<dbReference type="InterPro" id="IPR001608">
    <property type="entry name" value="Ala_racemase_N"/>
</dbReference>
<feature type="active site" description="Proton acceptor; specific for L-alanine" evidence="13">
    <location>
        <position position="268"/>
    </location>
</feature>
<evidence type="ECO:0000256" key="3">
    <source>
        <dbReference type="ARBA" id="ARBA00004651"/>
    </source>
</evidence>
<dbReference type="Pfam" id="PF00842">
    <property type="entry name" value="Ala_racemase_C"/>
    <property type="match status" value="1"/>
</dbReference>
<keyword evidence="18" id="KW-1185">Reference proteome</keyword>
<feature type="binding site" evidence="13 15">
    <location>
        <position position="315"/>
    </location>
    <ligand>
        <name>substrate</name>
    </ligand>
</feature>
<evidence type="ECO:0000313" key="17">
    <source>
        <dbReference type="EMBL" id="QCI86150.1"/>
    </source>
</evidence>
<name>A0A4D7CV60_9ENTE</name>
<gene>
    <name evidence="17" type="ORF">FA707_03875</name>
</gene>
<keyword evidence="7" id="KW-1133">Transmembrane helix</keyword>
<keyword evidence="4" id="KW-1003">Cell membrane</keyword>
<dbReference type="GO" id="GO:0009252">
    <property type="term" value="P:peptidoglycan biosynthetic process"/>
    <property type="evidence" value="ECO:0007669"/>
    <property type="project" value="TreeGrafter"/>
</dbReference>
<comment type="similarity">
    <text evidence="11">In the N-terminal section; belongs to the acyltransferase 3 family.</text>
</comment>
<dbReference type="GO" id="GO:0005886">
    <property type="term" value="C:plasma membrane"/>
    <property type="evidence" value="ECO:0007669"/>
    <property type="project" value="UniProtKB-SubCell"/>
</dbReference>
<dbReference type="GO" id="GO:0030632">
    <property type="term" value="P:D-alanine biosynthetic process"/>
    <property type="evidence" value="ECO:0007669"/>
    <property type="project" value="UniProtKB-UniRule"/>
</dbReference>
<dbReference type="KEGG" id="vao:FA707_03875"/>
<sequence>MVTSWNRPTTLTVNKKAIQFNIEQELKRLQPGQEVFAVVKANGYGHGAIEIAKLALEEGVSGFCVSNIDEAIELREAGILLPILILGVITPSLAPLAQQYDLTVAVASKEWLTEVIANDELDTIRAPLKLHLKIDTGMHRIGFYDVEDFVTSVELVESQPRLIYEGVFTHFATADEADDTYFSQQAQCFNQFIEKSPVKPKYIHCANSATAFWHQACPSNIIRLGIGLYGLNPSGKALDMPFELQPAASLTTELVFVKELQAGDKVSYGATYEAKSNEWLGTLPIGYADGWNRHLQGFKVLVDGQFCEIVGRVCMDQCMIRLPKHYPVGTPVTLIGENSGQVITADDVAEHLQTISYEVLCDIGARIPRRYV</sequence>
<dbReference type="PRINTS" id="PR00992">
    <property type="entry name" value="ALARACEMASE"/>
</dbReference>
<feature type="modified residue" description="N6-(pyridoxal phosphate)lysine" evidence="13 14">
    <location>
        <position position="40"/>
    </location>
</feature>
<keyword evidence="5" id="KW-0812">Transmembrane</keyword>
<dbReference type="HAMAP" id="MF_01201">
    <property type="entry name" value="Ala_racemase"/>
    <property type="match status" value="1"/>
</dbReference>
<dbReference type="SMART" id="SM01005">
    <property type="entry name" value="Ala_racemase_C"/>
    <property type="match status" value="1"/>
</dbReference>
<dbReference type="GO" id="GO:0030170">
    <property type="term" value="F:pyridoxal phosphate binding"/>
    <property type="evidence" value="ECO:0007669"/>
    <property type="project" value="UniProtKB-UniRule"/>
</dbReference>
<dbReference type="RefSeq" id="WP_136952985.1">
    <property type="nucleotide sequence ID" value="NZ_CP039712.1"/>
</dbReference>
<keyword evidence="10" id="KW-0046">Antibiotic resistance</keyword>
<dbReference type="SUPFAM" id="SSF50621">
    <property type="entry name" value="Alanine racemase C-terminal domain-like"/>
    <property type="match status" value="1"/>
</dbReference>
<dbReference type="EC" id="5.1.1.1" evidence="13"/>
<evidence type="ECO:0000256" key="4">
    <source>
        <dbReference type="ARBA" id="ARBA00022475"/>
    </source>
</evidence>
<reference evidence="17 18" key="1">
    <citation type="submission" date="2019-04" db="EMBL/GenBank/DDBJ databases">
        <title>Vagococcus sp. nov., isolated from faeces of yaks (Bos grunniens).</title>
        <authorList>
            <person name="Ge Y."/>
        </authorList>
    </citation>
    <scope>NUCLEOTIDE SEQUENCE [LARGE SCALE GENOMIC DNA]</scope>
    <source>
        <strain evidence="17 18">MN-17</strain>
    </source>
</reference>
<evidence type="ECO:0000256" key="7">
    <source>
        <dbReference type="ARBA" id="ARBA00022989"/>
    </source>
</evidence>
<dbReference type="Gene3D" id="2.40.37.10">
    <property type="entry name" value="Lyase, Ornithine Decarboxylase, Chain A, domain 1"/>
    <property type="match status" value="1"/>
</dbReference>
<evidence type="ECO:0000256" key="1">
    <source>
        <dbReference type="ARBA" id="ARBA00000316"/>
    </source>
</evidence>
<dbReference type="GO" id="GO:0005829">
    <property type="term" value="C:cytosol"/>
    <property type="evidence" value="ECO:0007669"/>
    <property type="project" value="TreeGrafter"/>
</dbReference>
<comment type="similarity">
    <text evidence="13">Belongs to the alanine racemase family.</text>
</comment>
<dbReference type="InterPro" id="IPR000821">
    <property type="entry name" value="Ala_racemase"/>
</dbReference>
<keyword evidence="6 13" id="KW-0663">Pyridoxal phosphate</keyword>
<dbReference type="GO" id="GO:0046677">
    <property type="term" value="P:response to antibiotic"/>
    <property type="evidence" value="ECO:0007669"/>
    <property type="project" value="UniProtKB-KW"/>
</dbReference>
<dbReference type="NCBIfam" id="TIGR00492">
    <property type="entry name" value="alr"/>
    <property type="match status" value="1"/>
</dbReference>
<protein>
    <recommendedName>
        <fullName evidence="13">Alanine racemase</fullName>
        <ecNumber evidence="13">5.1.1.1</ecNumber>
    </recommendedName>
</protein>
<evidence type="ECO:0000256" key="2">
    <source>
        <dbReference type="ARBA" id="ARBA00001933"/>
    </source>
</evidence>
<evidence type="ECO:0000256" key="6">
    <source>
        <dbReference type="ARBA" id="ARBA00022898"/>
    </source>
</evidence>
<organism evidence="17 18">
    <name type="scientific">Vagococcus zengguangii</name>
    <dbReference type="NCBI Taxonomy" id="2571750"/>
    <lineage>
        <taxon>Bacteria</taxon>
        <taxon>Bacillati</taxon>
        <taxon>Bacillota</taxon>
        <taxon>Bacilli</taxon>
        <taxon>Lactobacillales</taxon>
        <taxon>Enterococcaceae</taxon>
        <taxon>Vagococcus</taxon>
    </lineage>
</organism>
<comment type="subcellular location">
    <subcellularLocation>
        <location evidence="3">Cell membrane</location>
        <topology evidence="3">Multi-pass membrane protein</topology>
    </subcellularLocation>
</comment>
<evidence type="ECO:0000259" key="16">
    <source>
        <dbReference type="SMART" id="SM01005"/>
    </source>
</evidence>
<evidence type="ECO:0000256" key="9">
    <source>
        <dbReference type="ARBA" id="ARBA00023235"/>
    </source>
</evidence>
<dbReference type="InterPro" id="IPR011079">
    <property type="entry name" value="Ala_racemase_C"/>
</dbReference>
<evidence type="ECO:0000256" key="11">
    <source>
        <dbReference type="ARBA" id="ARBA00060905"/>
    </source>
</evidence>
<evidence type="ECO:0000256" key="8">
    <source>
        <dbReference type="ARBA" id="ARBA00023136"/>
    </source>
</evidence>
<evidence type="ECO:0000256" key="12">
    <source>
        <dbReference type="ARBA" id="ARBA00061081"/>
    </source>
</evidence>
<accession>A0A4D7CV60</accession>
<dbReference type="CDD" id="cd00430">
    <property type="entry name" value="PLPDE_III_AR"/>
    <property type="match status" value="1"/>
</dbReference>
<dbReference type="EMBL" id="CP039712">
    <property type="protein sequence ID" value="QCI86150.1"/>
    <property type="molecule type" value="Genomic_DNA"/>
</dbReference>
<dbReference type="PANTHER" id="PTHR30511:SF0">
    <property type="entry name" value="ALANINE RACEMASE, CATABOLIC-RELATED"/>
    <property type="match status" value="1"/>
</dbReference>
<dbReference type="UniPathway" id="UPA00042">
    <property type="reaction ID" value="UER00497"/>
</dbReference>
<dbReference type="GO" id="GO:0008784">
    <property type="term" value="F:alanine racemase activity"/>
    <property type="evidence" value="ECO:0007669"/>
    <property type="project" value="UniProtKB-UniRule"/>
</dbReference>
<comment type="function">
    <text evidence="13">Catalyzes the interconversion of L-alanine and D-alanine. May also act on other amino acids.</text>
</comment>
<evidence type="ECO:0000256" key="10">
    <source>
        <dbReference type="ARBA" id="ARBA00023251"/>
    </source>
</evidence>
<comment type="cofactor">
    <cofactor evidence="2 13 14">
        <name>pyridoxal 5'-phosphate</name>
        <dbReference type="ChEBI" id="CHEBI:597326"/>
    </cofactor>
</comment>
<dbReference type="InterPro" id="IPR009006">
    <property type="entry name" value="Ala_racemase/Decarboxylase_C"/>
</dbReference>
<keyword evidence="8" id="KW-0472">Membrane</keyword>
<comment type="similarity">
    <text evidence="12">In the C-terminal section; belongs to the alanine racemase family.</text>
</comment>
<dbReference type="Gene3D" id="3.20.20.10">
    <property type="entry name" value="Alanine racemase"/>
    <property type="match status" value="1"/>
</dbReference>
<evidence type="ECO:0000256" key="13">
    <source>
        <dbReference type="HAMAP-Rule" id="MF_01201"/>
    </source>
</evidence>
<dbReference type="Proteomes" id="UP000298615">
    <property type="component" value="Chromosome"/>
</dbReference>
<evidence type="ECO:0000256" key="5">
    <source>
        <dbReference type="ARBA" id="ARBA00022692"/>
    </source>
</evidence>
<evidence type="ECO:0000313" key="18">
    <source>
        <dbReference type="Proteomes" id="UP000298615"/>
    </source>
</evidence>
<evidence type="ECO:0000256" key="15">
    <source>
        <dbReference type="PIRSR" id="PIRSR600821-52"/>
    </source>
</evidence>
<feature type="binding site" evidence="13 15">
    <location>
        <position position="140"/>
    </location>
    <ligand>
        <name>substrate</name>
    </ligand>
</feature>
<evidence type="ECO:0000256" key="14">
    <source>
        <dbReference type="PIRSR" id="PIRSR600821-50"/>
    </source>
</evidence>
<dbReference type="InterPro" id="IPR020622">
    <property type="entry name" value="Ala_racemase_pyridoxalP-BS"/>
</dbReference>
<comment type="catalytic activity">
    <reaction evidence="1 13">
        <text>L-alanine = D-alanine</text>
        <dbReference type="Rhea" id="RHEA:20249"/>
        <dbReference type="ChEBI" id="CHEBI:57416"/>
        <dbReference type="ChEBI" id="CHEBI:57972"/>
        <dbReference type="EC" id="5.1.1.1"/>
    </reaction>
</comment>
<dbReference type="InterPro" id="IPR029066">
    <property type="entry name" value="PLP-binding_barrel"/>
</dbReference>
<comment type="pathway">
    <text evidence="13">Amino-acid biosynthesis; D-alanine biosynthesis; D-alanine from L-alanine: step 1/1.</text>
</comment>
<feature type="active site" description="Proton acceptor; specific for D-alanine" evidence="13">
    <location>
        <position position="40"/>
    </location>
</feature>
<dbReference type="PANTHER" id="PTHR30511">
    <property type="entry name" value="ALANINE RACEMASE"/>
    <property type="match status" value="1"/>
</dbReference>
<dbReference type="Pfam" id="PF01168">
    <property type="entry name" value="Ala_racemase_N"/>
    <property type="match status" value="1"/>
</dbReference>
<dbReference type="FunFam" id="2.40.37.10:FF:000006">
    <property type="entry name" value="Alanine racemase"/>
    <property type="match status" value="1"/>
</dbReference>
<feature type="domain" description="Alanine racemase C-terminal" evidence="16">
    <location>
        <begin position="247"/>
        <end position="372"/>
    </location>
</feature>